<evidence type="ECO:0000259" key="1">
    <source>
        <dbReference type="Pfam" id="PF02720"/>
    </source>
</evidence>
<evidence type="ECO:0000313" key="3">
    <source>
        <dbReference type="Proteomes" id="UP000279859"/>
    </source>
</evidence>
<dbReference type="InterPro" id="IPR003870">
    <property type="entry name" value="DUF222"/>
</dbReference>
<evidence type="ECO:0000313" key="2">
    <source>
        <dbReference type="EMBL" id="RNE59116.1"/>
    </source>
</evidence>
<keyword evidence="3" id="KW-1185">Reference proteome</keyword>
<feature type="non-terminal residue" evidence="2">
    <location>
        <position position="210"/>
    </location>
</feature>
<organism evidence="2 3">
    <name type="scientific">Cryobacterium tepidiphilum</name>
    <dbReference type="NCBI Taxonomy" id="2486026"/>
    <lineage>
        <taxon>Bacteria</taxon>
        <taxon>Bacillati</taxon>
        <taxon>Actinomycetota</taxon>
        <taxon>Actinomycetes</taxon>
        <taxon>Micrococcales</taxon>
        <taxon>Microbacteriaceae</taxon>
        <taxon>Cryobacterium</taxon>
    </lineage>
</organism>
<gene>
    <name evidence="2" type="ORF">EEJ31_10820</name>
</gene>
<accession>A0A3M8L179</accession>
<feature type="domain" description="DUF222" evidence="1">
    <location>
        <begin position="104"/>
        <end position="203"/>
    </location>
</feature>
<dbReference type="EMBL" id="RDSR01000019">
    <property type="protein sequence ID" value="RNE59116.1"/>
    <property type="molecule type" value="Genomic_DNA"/>
</dbReference>
<dbReference type="Pfam" id="PF02720">
    <property type="entry name" value="DUF222"/>
    <property type="match status" value="1"/>
</dbReference>
<sequence length="210" mass="22681">MPGAALPDDVAAELAALGPDPFAGEPWDEWLQRWAEESAEQWVDPEDVIPEELVRASVRDAEDAARTGALLAGGLPDGYADRLDVLLDDVAQNEAALAMMAADRARAIDQARLWSEVSDEFVNRDAGLSPAERTEWARRVFVSEVAARLSLSQGAADTLIHESRALAHDLPATMAALSEGRIGYRHAQVIIDQAGTLPAEAWAAFEEDLL</sequence>
<reference evidence="2 3" key="1">
    <citation type="submission" date="2018-11" db="EMBL/GenBank/DDBJ databases">
        <title>Cryobacterium sp. nov., isolated from rhizosphere soil of lettuce.</title>
        <authorList>
            <person name="Wang Y."/>
        </authorList>
    </citation>
    <scope>NUCLEOTIDE SEQUENCE [LARGE SCALE GENOMIC DNA]</scope>
    <source>
        <strain evidence="2 3">NEAU-85</strain>
    </source>
</reference>
<proteinExistence type="predicted"/>
<dbReference type="Proteomes" id="UP000279859">
    <property type="component" value="Unassembled WGS sequence"/>
</dbReference>
<comment type="caution">
    <text evidence="2">The sequence shown here is derived from an EMBL/GenBank/DDBJ whole genome shotgun (WGS) entry which is preliminary data.</text>
</comment>
<protein>
    <submittedName>
        <fullName evidence="2">DUF222 domain-containing protein</fullName>
    </submittedName>
</protein>
<name>A0A3M8L179_9MICO</name>
<dbReference type="AlphaFoldDB" id="A0A3M8L179"/>